<accession>A0A6J4RIR3</accession>
<organism evidence="2">
    <name type="scientific">uncultured Rubrobacteraceae bacterium</name>
    <dbReference type="NCBI Taxonomy" id="349277"/>
    <lineage>
        <taxon>Bacteria</taxon>
        <taxon>Bacillati</taxon>
        <taxon>Actinomycetota</taxon>
        <taxon>Rubrobacteria</taxon>
        <taxon>Rubrobacterales</taxon>
        <taxon>Rubrobacteraceae</taxon>
        <taxon>environmental samples</taxon>
    </lineage>
</organism>
<name>A0A6J4RIR3_9ACTN</name>
<sequence length="92" mass="9833">MLERPTEASRASDGPTRFGRIGGTNRLLHEEFADRVAERLEAAAGELEGDDGPVGNYPTAIRARMLRLAADVALQEAATVSEEESPPPMAQA</sequence>
<reference evidence="2" key="1">
    <citation type="submission" date="2020-02" db="EMBL/GenBank/DDBJ databases">
        <authorList>
            <person name="Meier V. D."/>
        </authorList>
    </citation>
    <scope>NUCLEOTIDE SEQUENCE</scope>
    <source>
        <strain evidence="2">AVDCRST_MAG12</strain>
    </source>
</reference>
<evidence type="ECO:0000313" key="2">
    <source>
        <dbReference type="EMBL" id="CAA9472172.1"/>
    </source>
</evidence>
<dbReference type="EMBL" id="CADCVK010000145">
    <property type="protein sequence ID" value="CAA9472172.1"/>
    <property type="molecule type" value="Genomic_DNA"/>
</dbReference>
<feature type="region of interest" description="Disordered" evidence="1">
    <location>
        <begin position="1"/>
        <end position="22"/>
    </location>
</feature>
<gene>
    <name evidence="2" type="ORF">AVDCRST_MAG12-870</name>
</gene>
<evidence type="ECO:0000256" key="1">
    <source>
        <dbReference type="SAM" id="MobiDB-lite"/>
    </source>
</evidence>
<protein>
    <submittedName>
        <fullName evidence="2">Uncharacterized protein</fullName>
    </submittedName>
</protein>
<proteinExistence type="predicted"/>
<dbReference type="AlphaFoldDB" id="A0A6J4RIR3"/>